<dbReference type="InterPro" id="IPR050983">
    <property type="entry name" value="GST_Omega/HSP26"/>
</dbReference>
<dbReference type="PROSITE" id="PS50404">
    <property type="entry name" value="GST_NTER"/>
    <property type="match status" value="1"/>
</dbReference>
<dbReference type="GO" id="GO:0005737">
    <property type="term" value="C:cytoplasm"/>
    <property type="evidence" value="ECO:0007669"/>
    <property type="project" value="TreeGrafter"/>
</dbReference>
<proteinExistence type="predicted"/>
<feature type="domain" description="GST C-terminal" evidence="2">
    <location>
        <begin position="98"/>
        <end position="237"/>
    </location>
</feature>
<dbReference type="PROSITE" id="PS50405">
    <property type="entry name" value="GST_CTER"/>
    <property type="match status" value="1"/>
</dbReference>
<dbReference type="InterPro" id="IPR036282">
    <property type="entry name" value="Glutathione-S-Trfase_C_sf"/>
</dbReference>
<dbReference type="PANTHER" id="PTHR43968">
    <property type="match status" value="1"/>
</dbReference>
<evidence type="ECO:0000313" key="3">
    <source>
        <dbReference type="EMBL" id="KAK9824545.1"/>
    </source>
</evidence>
<gene>
    <name evidence="3" type="ORF">WJX72_011220</name>
</gene>
<protein>
    <recommendedName>
        <fullName evidence="5">Glutathione S-transferase</fullName>
    </recommendedName>
</protein>
<dbReference type="InterPro" id="IPR040079">
    <property type="entry name" value="Glutathione_S-Trfase"/>
</dbReference>
<dbReference type="Gene3D" id="1.20.1050.10">
    <property type="match status" value="1"/>
</dbReference>
<evidence type="ECO:0000259" key="1">
    <source>
        <dbReference type="PROSITE" id="PS50404"/>
    </source>
</evidence>
<keyword evidence="4" id="KW-1185">Reference proteome</keyword>
<dbReference type="InterPro" id="IPR036249">
    <property type="entry name" value="Thioredoxin-like_sf"/>
</dbReference>
<name>A0AAW1QSP7_9CHLO</name>
<dbReference type="CDD" id="cd00570">
    <property type="entry name" value="GST_N_family"/>
    <property type="match status" value="1"/>
</dbReference>
<dbReference type="InterPro" id="IPR004045">
    <property type="entry name" value="Glutathione_S-Trfase_N"/>
</dbReference>
<evidence type="ECO:0000259" key="2">
    <source>
        <dbReference type="PROSITE" id="PS50405"/>
    </source>
</evidence>
<dbReference type="SFLD" id="SFLDS00019">
    <property type="entry name" value="Glutathione_Transferase_(cytos"/>
    <property type="match status" value="1"/>
</dbReference>
<organism evidence="3 4">
    <name type="scientific">[Myrmecia] bisecta</name>
    <dbReference type="NCBI Taxonomy" id="41462"/>
    <lineage>
        <taxon>Eukaryota</taxon>
        <taxon>Viridiplantae</taxon>
        <taxon>Chlorophyta</taxon>
        <taxon>core chlorophytes</taxon>
        <taxon>Trebouxiophyceae</taxon>
        <taxon>Trebouxiales</taxon>
        <taxon>Trebouxiaceae</taxon>
        <taxon>Myrmecia</taxon>
    </lineage>
</organism>
<dbReference type="SFLD" id="SFLDG00358">
    <property type="entry name" value="Main_(cytGST)"/>
    <property type="match status" value="1"/>
</dbReference>
<comment type="caution">
    <text evidence="3">The sequence shown here is derived from an EMBL/GenBank/DDBJ whole genome shotgun (WGS) entry which is preliminary data.</text>
</comment>
<dbReference type="SUPFAM" id="SSF52833">
    <property type="entry name" value="Thioredoxin-like"/>
    <property type="match status" value="1"/>
</dbReference>
<dbReference type="AlphaFoldDB" id="A0AAW1QSP7"/>
<dbReference type="Proteomes" id="UP001489004">
    <property type="component" value="Unassembled WGS sequence"/>
</dbReference>
<dbReference type="Pfam" id="PF13417">
    <property type="entry name" value="GST_N_3"/>
    <property type="match status" value="1"/>
</dbReference>
<dbReference type="PANTHER" id="PTHR43968:SF6">
    <property type="entry name" value="GLUTATHIONE S-TRANSFERASE OMEGA"/>
    <property type="match status" value="1"/>
</dbReference>
<dbReference type="SUPFAM" id="SSF47616">
    <property type="entry name" value="GST C-terminal domain-like"/>
    <property type="match status" value="1"/>
</dbReference>
<dbReference type="EMBL" id="JALJOR010000002">
    <property type="protein sequence ID" value="KAK9824545.1"/>
    <property type="molecule type" value="Genomic_DNA"/>
</dbReference>
<evidence type="ECO:0008006" key="5">
    <source>
        <dbReference type="Google" id="ProtNLM"/>
    </source>
</evidence>
<dbReference type="Gene3D" id="3.40.30.10">
    <property type="entry name" value="Glutaredoxin"/>
    <property type="match status" value="1"/>
</dbReference>
<feature type="domain" description="GST N-terminal" evidence="1">
    <location>
        <begin position="5"/>
        <end position="91"/>
    </location>
</feature>
<evidence type="ECO:0000313" key="4">
    <source>
        <dbReference type="Proteomes" id="UP001489004"/>
    </source>
</evidence>
<dbReference type="InterPro" id="IPR010987">
    <property type="entry name" value="Glutathione-S-Trfase_C-like"/>
</dbReference>
<accession>A0AAW1QSP7</accession>
<reference evidence="3 4" key="1">
    <citation type="journal article" date="2024" name="Nat. Commun.">
        <title>Phylogenomics reveals the evolutionary origins of lichenization in chlorophyte algae.</title>
        <authorList>
            <person name="Puginier C."/>
            <person name="Libourel C."/>
            <person name="Otte J."/>
            <person name="Skaloud P."/>
            <person name="Haon M."/>
            <person name="Grisel S."/>
            <person name="Petersen M."/>
            <person name="Berrin J.G."/>
            <person name="Delaux P.M."/>
            <person name="Dal Grande F."/>
            <person name="Keller J."/>
        </authorList>
    </citation>
    <scope>NUCLEOTIDE SEQUENCE [LARGE SCALE GENOMIC DNA]</scope>
    <source>
        <strain evidence="3 4">SAG 2043</strain>
    </source>
</reference>
<sequence length="237" mass="26927">MAPANPIKLYDSGTCPFAQRAWIALVEKQLPFEVIKVDLQNKPQHFVDKYHEINPDPNSAAKVPILIDGGNQLIESSLVVEYLEDKYPDQGASLLPEDPFQRAKVRLFVDFFNNNFQPLQYKLLRAGSEQEVSELKEQLQSVLVNLDKFLQWHAEGSSGFFLADYGFAETITTPFLRRALLNLPAYRGIDVLKLVKAHRLARLESWIKASLERPSNLSTGPTDEEVVANHKKFVTQF</sequence>